<dbReference type="GO" id="GO:0008270">
    <property type="term" value="F:zinc ion binding"/>
    <property type="evidence" value="ECO:0007669"/>
    <property type="project" value="UniProtKB-KW"/>
</dbReference>
<dbReference type="FunFam" id="4.10.60.10:FF:000009">
    <property type="entry name" value="Zinc finger CCHC-type and RNA-binding motif-containing protein 1"/>
    <property type="match status" value="1"/>
</dbReference>
<dbReference type="CDD" id="cd12393">
    <property type="entry name" value="RRM_ZCRB1"/>
    <property type="match status" value="1"/>
</dbReference>
<evidence type="ECO:0000256" key="1">
    <source>
        <dbReference type="ARBA" id="ARBA00004123"/>
    </source>
</evidence>
<dbReference type="InterPro" id="IPR000504">
    <property type="entry name" value="RRM_dom"/>
</dbReference>
<evidence type="ECO:0000256" key="8">
    <source>
        <dbReference type="ARBA" id="ARBA00022884"/>
    </source>
</evidence>
<evidence type="ECO:0000256" key="12">
    <source>
        <dbReference type="PROSITE-ProRule" id="PRU00047"/>
    </source>
</evidence>
<dbReference type="SMART" id="SM00360">
    <property type="entry name" value="RRM"/>
    <property type="match status" value="1"/>
</dbReference>
<dbReference type="InterPro" id="IPR036875">
    <property type="entry name" value="Znf_CCHC_sf"/>
</dbReference>
<evidence type="ECO:0000259" key="15">
    <source>
        <dbReference type="PROSITE" id="PS50102"/>
    </source>
</evidence>
<keyword evidence="9" id="KW-0508">mRNA splicing</keyword>
<feature type="region of interest" description="Disordered" evidence="14">
    <location>
        <begin position="128"/>
        <end position="180"/>
    </location>
</feature>
<dbReference type="GO" id="GO:0005689">
    <property type="term" value="C:U12-type spliceosomal complex"/>
    <property type="evidence" value="ECO:0007669"/>
    <property type="project" value="InterPro"/>
</dbReference>
<reference evidence="17" key="3">
    <citation type="submission" date="2023-05" db="EMBL/GenBank/DDBJ databases">
        <authorList>
            <person name="Smith C.H."/>
        </authorList>
    </citation>
    <scope>NUCLEOTIDE SEQUENCE</scope>
    <source>
        <strain evidence="17">CHS0354</strain>
        <tissue evidence="17">Mantle</tissue>
    </source>
</reference>
<proteinExistence type="predicted"/>
<comment type="subcellular location">
    <subcellularLocation>
        <location evidence="1">Nucleus</location>
    </subcellularLocation>
</comment>
<evidence type="ECO:0000259" key="16">
    <source>
        <dbReference type="PROSITE" id="PS50158"/>
    </source>
</evidence>
<dbReference type="InterPro" id="IPR012677">
    <property type="entry name" value="Nucleotide-bd_a/b_plait_sf"/>
</dbReference>
<dbReference type="Gene3D" id="4.10.60.10">
    <property type="entry name" value="Zinc finger, CCHC-type"/>
    <property type="match status" value="1"/>
</dbReference>
<keyword evidence="10" id="KW-0539">Nucleus</keyword>
<dbReference type="PROSITE" id="PS50102">
    <property type="entry name" value="RRM"/>
    <property type="match status" value="1"/>
</dbReference>
<dbReference type="InterPro" id="IPR034219">
    <property type="entry name" value="ZCRB1_RRM"/>
</dbReference>
<evidence type="ECO:0000313" key="18">
    <source>
        <dbReference type="Proteomes" id="UP001195483"/>
    </source>
</evidence>
<evidence type="ECO:0000256" key="10">
    <source>
        <dbReference type="ARBA" id="ARBA00023242"/>
    </source>
</evidence>
<dbReference type="SUPFAM" id="SSF57756">
    <property type="entry name" value="Retrovirus zinc finger-like domains"/>
    <property type="match status" value="1"/>
</dbReference>
<keyword evidence="4" id="KW-0479">Metal-binding</keyword>
<feature type="compositionally biased region" description="Acidic residues" evidence="14">
    <location>
        <begin position="153"/>
        <end position="162"/>
    </location>
</feature>
<accession>A0AAE0SJD7</accession>
<dbReference type="Proteomes" id="UP001195483">
    <property type="component" value="Unassembled WGS sequence"/>
</dbReference>
<dbReference type="FunFam" id="3.30.70.330:FF:000233">
    <property type="entry name" value="Zinc finger CCHC-type and RNA-binding motif-containing protein 1"/>
    <property type="match status" value="1"/>
</dbReference>
<evidence type="ECO:0000256" key="4">
    <source>
        <dbReference type="ARBA" id="ARBA00022723"/>
    </source>
</evidence>
<dbReference type="PANTHER" id="PTHR46259:SF1">
    <property type="entry name" value="ZINC FINGER CCHC-TYPE AND RNA-BINDING MOTIF-CONTAINING PROTEIN 1"/>
    <property type="match status" value="1"/>
</dbReference>
<reference evidence="17" key="2">
    <citation type="journal article" date="2021" name="Genome Biol. Evol.">
        <title>Developing a high-quality reference genome for a parasitic bivalve with doubly uniparental inheritance (Bivalvia: Unionida).</title>
        <authorList>
            <person name="Smith C.H."/>
        </authorList>
    </citation>
    <scope>NUCLEOTIDE SEQUENCE</scope>
    <source>
        <strain evidence="17">CHS0354</strain>
        <tissue evidence="17">Mantle</tissue>
    </source>
</reference>
<gene>
    <name evidence="17" type="ORF">CHS0354_005361</name>
</gene>
<evidence type="ECO:0000256" key="6">
    <source>
        <dbReference type="ARBA" id="ARBA00022771"/>
    </source>
</evidence>
<evidence type="ECO:0000256" key="2">
    <source>
        <dbReference type="ARBA" id="ARBA00015428"/>
    </source>
</evidence>
<dbReference type="EMBL" id="JAEAOA010000379">
    <property type="protein sequence ID" value="KAK3593007.1"/>
    <property type="molecule type" value="Genomic_DNA"/>
</dbReference>
<keyword evidence="8 13" id="KW-0694">RNA-binding</keyword>
<evidence type="ECO:0000256" key="5">
    <source>
        <dbReference type="ARBA" id="ARBA00022728"/>
    </source>
</evidence>
<comment type="caution">
    <text evidence="17">The sequence shown here is derived from an EMBL/GenBank/DDBJ whole genome shotgun (WGS) entry which is preliminary data.</text>
</comment>
<keyword evidence="6 12" id="KW-0863">Zinc-finger</keyword>
<evidence type="ECO:0000256" key="14">
    <source>
        <dbReference type="SAM" id="MobiDB-lite"/>
    </source>
</evidence>
<evidence type="ECO:0000313" key="17">
    <source>
        <dbReference type="EMBL" id="KAK3593007.1"/>
    </source>
</evidence>
<dbReference type="SUPFAM" id="SSF54928">
    <property type="entry name" value="RNA-binding domain, RBD"/>
    <property type="match status" value="1"/>
</dbReference>
<dbReference type="InterPro" id="IPR035979">
    <property type="entry name" value="RBD_domain_sf"/>
</dbReference>
<keyword evidence="7" id="KW-0862">Zinc</keyword>
<dbReference type="SMART" id="SM00361">
    <property type="entry name" value="RRM_1"/>
    <property type="match status" value="1"/>
</dbReference>
<reference evidence="17" key="1">
    <citation type="journal article" date="2021" name="Genome Biol. Evol.">
        <title>A High-Quality Reference Genome for a Parasitic Bivalve with Doubly Uniparental Inheritance (Bivalvia: Unionida).</title>
        <authorList>
            <person name="Smith C.H."/>
        </authorList>
    </citation>
    <scope>NUCLEOTIDE SEQUENCE</scope>
    <source>
        <strain evidence="17">CHS0354</strain>
    </source>
</reference>
<dbReference type="PROSITE" id="PS50158">
    <property type="entry name" value="ZF_CCHC"/>
    <property type="match status" value="1"/>
</dbReference>
<keyword evidence="18" id="KW-1185">Reference proteome</keyword>
<dbReference type="AlphaFoldDB" id="A0AAE0SJD7"/>
<dbReference type="SMART" id="SM00343">
    <property type="entry name" value="ZnF_C2HC"/>
    <property type="match status" value="1"/>
</dbReference>
<dbReference type="GO" id="GO:0003723">
    <property type="term" value="F:RNA binding"/>
    <property type="evidence" value="ECO:0007669"/>
    <property type="project" value="UniProtKB-UniRule"/>
</dbReference>
<name>A0AAE0SJD7_9BIVA</name>
<dbReference type="InterPro" id="IPR044598">
    <property type="entry name" value="ZCRB1"/>
</dbReference>
<feature type="compositionally biased region" description="Acidic residues" evidence="14">
    <location>
        <begin position="219"/>
        <end position="228"/>
    </location>
</feature>
<dbReference type="GO" id="GO:0000398">
    <property type="term" value="P:mRNA splicing, via spliceosome"/>
    <property type="evidence" value="ECO:0007669"/>
    <property type="project" value="InterPro"/>
</dbReference>
<feature type="domain" description="CCHC-type" evidence="16">
    <location>
        <begin position="112"/>
        <end position="128"/>
    </location>
</feature>
<evidence type="ECO:0000256" key="9">
    <source>
        <dbReference type="ARBA" id="ARBA00023187"/>
    </source>
</evidence>
<dbReference type="PANTHER" id="PTHR46259">
    <property type="entry name" value="ZINC FINGER CCHC-TYPE AND RNA-BINDING MOTIF-CONTAINING PROTEIN 1"/>
    <property type="match status" value="1"/>
</dbReference>
<keyword evidence="3" id="KW-0507">mRNA processing</keyword>
<organism evidence="17 18">
    <name type="scientific">Potamilus streckersoni</name>
    <dbReference type="NCBI Taxonomy" id="2493646"/>
    <lineage>
        <taxon>Eukaryota</taxon>
        <taxon>Metazoa</taxon>
        <taxon>Spiralia</taxon>
        <taxon>Lophotrochozoa</taxon>
        <taxon>Mollusca</taxon>
        <taxon>Bivalvia</taxon>
        <taxon>Autobranchia</taxon>
        <taxon>Heteroconchia</taxon>
        <taxon>Palaeoheterodonta</taxon>
        <taxon>Unionida</taxon>
        <taxon>Unionoidea</taxon>
        <taxon>Unionidae</taxon>
        <taxon>Ambleminae</taxon>
        <taxon>Lampsilini</taxon>
        <taxon>Potamilus</taxon>
    </lineage>
</organism>
<dbReference type="Pfam" id="PF00098">
    <property type="entry name" value="zf-CCHC"/>
    <property type="match status" value="1"/>
</dbReference>
<feature type="domain" description="RRM" evidence="15">
    <location>
        <begin position="16"/>
        <end position="94"/>
    </location>
</feature>
<keyword evidence="5" id="KW-0747">Spliceosome</keyword>
<dbReference type="InterPro" id="IPR001878">
    <property type="entry name" value="Znf_CCHC"/>
</dbReference>
<dbReference type="Gene3D" id="3.30.70.330">
    <property type="match status" value="1"/>
</dbReference>
<feature type="region of interest" description="Disordered" evidence="14">
    <location>
        <begin position="203"/>
        <end position="228"/>
    </location>
</feature>
<evidence type="ECO:0000256" key="13">
    <source>
        <dbReference type="PROSITE-ProRule" id="PRU00176"/>
    </source>
</evidence>
<evidence type="ECO:0000256" key="11">
    <source>
        <dbReference type="ARBA" id="ARBA00032031"/>
    </source>
</evidence>
<evidence type="ECO:0000256" key="7">
    <source>
        <dbReference type="ARBA" id="ARBA00022833"/>
    </source>
</evidence>
<sequence length="228" mass="26166">MSGRPGGSGGLAPSKSTIYVSNLPFSLTNNDLHQIFTKYGTVVKVTVMRDKVTRKSKGVAFVLFLDRDSAYKAVRALNNTKMFERTIKCSMAKDNGRAPEFIRRKEYKDKTRCYECGEEGHLSYACPKNILGEREPPPKKEKKKKRKQNGEFYDSEEDDSRSEEDKGDNPKLDSLSAAINYQHQKMEEEVISRYRDPSLFTIADSEEPKRKKYKKDAYFSDEEELDDA</sequence>
<evidence type="ECO:0000256" key="3">
    <source>
        <dbReference type="ARBA" id="ARBA00022664"/>
    </source>
</evidence>
<dbReference type="Pfam" id="PF00076">
    <property type="entry name" value="RRM_1"/>
    <property type="match status" value="1"/>
</dbReference>
<protein>
    <recommendedName>
        <fullName evidence="2">Zinc finger CCHC-type and RNA-binding motif-containing protein 1</fullName>
    </recommendedName>
    <alternativeName>
        <fullName evidence="11">U11/U12 small nuclear ribonucleoprotein 31 kDa protein</fullName>
    </alternativeName>
</protein>
<dbReference type="InterPro" id="IPR003954">
    <property type="entry name" value="RRM_euk-type"/>
</dbReference>